<accession>A0A3M6CQD7</accession>
<proteinExistence type="predicted"/>
<evidence type="ECO:0000313" key="1">
    <source>
        <dbReference type="EMBL" id="RMV45601.1"/>
    </source>
</evidence>
<reference evidence="1 2" key="1">
    <citation type="submission" date="2018-08" db="EMBL/GenBank/DDBJ databases">
        <title>Recombination of ecologically and evolutionarily significant loci maintains genetic cohesion in the Pseudomonas syringae species complex.</title>
        <authorList>
            <person name="Dillon M."/>
            <person name="Thakur S."/>
            <person name="Almeida R.N.D."/>
            <person name="Weir B.S."/>
            <person name="Guttman D.S."/>
        </authorList>
    </citation>
    <scope>NUCLEOTIDE SEQUENCE [LARGE SCALE GENOMIC DNA]</scope>
    <source>
        <strain evidence="1 2">ICMP 3263</strain>
    </source>
</reference>
<comment type="caution">
    <text evidence="1">The sequence shown here is derived from an EMBL/GenBank/DDBJ whole genome shotgun (WGS) entry which is preliminary data.</text>
</comment>
<dbReference type="RefSeq" id="WP_053486422.1">
    <property type="nucleotide sequence ID" value="NZ_RBUT01000124.1"/>
</dbReference>
<dbReference type="AlphaFoldDB" id="A0A3M6CQD7"/>
<protein>
    <submittedName>
        <fullName evidence="1">Uncharacterized protein</fullName>
    </submittedName>
</protein>
<organism evidence="1 2">
    <name type="scientific">Pseudomonas syringae pv. helianthi</name>
    <dbReference type="NCBI Taxonomy" id="251654"/>
    <lineage>
        <taxon>Bacteria</taxon>
        <taxon>Pseudomonadati</taxon>
        <taxon>Pseudomonadota</taxon>
        <taxon>Gammaproteobacteria</taxon>
        <taxon>Pseudomonadales</taxon>
        <taxon>Pseudomonadaceae</taxon>
        <taxon>Pseudomonas</taxon>
    </lineage>
</organism>
<dbReference type="EMBL" id="RBUT01000124">
    <property type="protein sequence ID" value="RMV45601.1"/>
    <property type="molecule type" value="Genomic_DNA"/>
</dbReference>
<dbReference type="Proteomes" id="UP000279173">
    <property type="component" value="Unassembled WGS sequence"/>
</dbReference>
<gene>
    <name evidence="1" type="ORF">ALP10_02661</name>
</gene>
<name>A0A3M6CQD7_9PSED</name>
<evidence type="ECO:0000313" key="2">
    <source>
        <dbReference type="Proteomes" id="UP000279173"/>
    </source>
</evidence>
<sequence>MSTEYKPTLRFNALETQRIQFAAINAGMKTAEWMRKLILDHAPQLTIADPLAVRVAGFEERFGWNLIHYSDALAHAGAHQMDVSDIAGYMARYTTIVDEDEWIDGEKLPGVRAGDVTSVEGRAVDLCRAINLAHIHALLANEGASAS</sequence>